<evidence type="ECO:0000256" key="2">
    <source>
        <dbReference type="ARBA" id="ARBA00022723"/>
    </source>
</evidence>
<dbReference type="EMBL" id="CALNXK010000093">
    <property type="protein sequence ID" value="CAH3152225.1"/>
    <property type="molecule type" value="Genomic_DNA"/>
</dbReference>
<keyword evidence="2" id="KW-0479">Metal-binding</keyword>
<proteinExistence type="predicted"/>
<dbReference type="Proteomes" id="UP001159405">
    <property type="component" value="Unassembled WGS sequence"/>
</dbReference>
<reference evidence="4 5" key="1">
    <citation type="submission" date="2022-05" db="EMBL/GenBank/DDBJ databases">
        <authorList>
            <consortium name="Genoscope - CEA"/>
            <person name="William W."/>
        </authorList>
    </citation>
    <scope>NUCLEOTIDE SEQUENCE [LARGE SCALE GENOMIC DNA]</scope>
</reference>
<evidence type="ECO:0000313" key="5">
    <source>
        <dbReference type="Proteomes" id="UP001159405"/>
    </source>
</evidence>
<sequence length="255" mass="28923">MASFKKVQEMLCLCLVEEIIDEEEFVLLCDTYRPRNLPFPHSGYEKFSLANTDPAECKVDSRVEKRDIPLLVDALTVPPVFRSHNGKICDGAEGLCIMLKRFAYPCWYSDIIPIFGRSVPELSMISNEVVDWMYSTHGHKITQWNHDLLNPAALNEYADAISNKGPALENCFGFIDGTLRPISRPDENQRIVYNGHKRVHALNFQSIVLPNGLIGHLYGPVEGRMHDARMLAVSGLYDDLKNFAFYPAGRAMCLW</sequence>
<name>A0ABN8PZP2_9CNID</name>
<gene>
    <name evidence="4" type="ORF">PLOB_00048940</name>
</gene>
<comment type="cofactor">
    <cofactor evidence="1">
        <name>a divalent metal cation</name>
        <dbReference type="ChEBI" id="CHEBI:60240"/>
    </cofactor>
</comment>
<organism evidence="4 5">
    <name type="scientific">Porites lobata</name>
    <dbReference type="NCBI Taxonomy" id="104759"/>
    <lineage>
        <taxon>Eukaryota</taxon>
        <taxon>Metazoa</taxon>
        <taxon>Cnidaria</taxon>
        <taxon>Anthozoa</taxon>
        <taxon>Hexacorallia</taxon>
        <taxon>Scleractinia</taxon>
        <taxon>Fungiina</taxon>
        <taxon>Poritidae</taxon>
        <taxon>Porites</taxon>
    </lineage>
</organism>
<dbReference type="PANTHER" id="PTHR34615:SF1">
    <property type="entry name" value="PX DOMAIN-CONTAINING PROTEIN"/>
    <property type="match status" value="1"/>
</dbReference>
<keyword evidence="5" id="KW-1185">Reference proteome</keyword>
<accession>A0ABN8PZP2</accession>
<comment type="caution">
    <text evidence="4">The sequence shown here is derived from an EMBL/GenBank/DDBJ whole genome shotgun (WGS) entry which is preliminary data.</text>
</comment>
<protein>
    <recommendedName>
        <fullName evidence="3">DDE Tnp4 domain-containing protein</fullName>
    </recommendedName>
</protein>
<feature type="domain" description="DDE Tnp4" evidence="3">
    <location>
        <begin position="175"/>
        <end position="241"/>
    </location>
</feature>
<dbReference type="InterPro" id="IPR027806">
    <property type="entry name" value="HARBI1_dom"/>
</dbReference>
<evidence type="ECO:0000313" key="4">
    <source>
        <dbReference type="EMBL" id="CAH3152225.1"/>
    </source>
</evidence>
<dbReference type="PANTHER" id="PTHR34615">
    <property type="entry name" value="PX DOMAIN-CONTAINING PROTEIN"/>
    <property type="match status" value="1"/>
</dbReference>
<evidence type="ECO:0000259" key="3">
    <source>
        <dbReference type="Pfam" id="PF13359"/>
    </source>
</evidence>
<evidence type="ECO:0000256" key="1">
    <source>
        <dbReference type="ARBA" id="ARBA00001968"/>
    </source>
</evidence>
<dbReference type="Pfam" id="PF13359">
    <property type="entry name" value="DDE_Tnp_4"/>
    <property type="match status" value="1"/>
</dbReference>